<reference evidence="4" key="1">
    <citation type="submission" date="2017-09" db="EMBL/GenBank/DDBJ databases">
        <title>Depth-based differentiation of microbial function through sediment-hosted aquifers and enrichment of novel symbionts in the deep terrestrial subsurface.</title>
        <authorList>
            <person name="Probst A.J."/>
            <person name="Ladd B."/>
            <person name="Jarett J.K."/>
            <person name="Geller-Mcgrath D.E."/>
            <person name="Sieber C.M.K."/>
            <person name="Emerson J.B."/>
            <person name="Anantharaman K."/>
            <person name="Thomas B.C."/>
            <person name="Malmstrom R."/>
            <person name="Stieglmeier M."/>
            <person name="Klingl A."/>
            <person name="Woyke T."/>
            <person name="Ryan C.M."/>
            <person name="Banfield J.F."/>
        </authorList>
    </citation>
    <scope>NUCLEOTIDE SEQUENCE [LARGE SCALE GENOMIC DNA]</scope>
</reference>
<comment type="caution">
    <text evidence="3">The sequence shown here is derived from an EMBL/GenBank/DDBJ whole genome shotgun (WGS) entry which is preliminary data.</text>
</comment>
<dbReference type="EMBL" id="PFMC01000003">
    <property type="protein sequence ID" value="PIY95416.1"/>
    <property type="molecule type" value="Genomic_DNA"/>
</dbReference>
<evidence type="ECO:0000256" key="1">
    <source>
        <dbReference type="SAM" id="Phobius"/>
    </source>
</evidence>
<sequence length="354" mass="39565">MDFFIYFVGTVLMLAAVIAVILAMAFTNTPADVSRLVIRMGRPRGTVNDPDKGITVDEIINDPAFVIPKEWKTTNTGPKQLSGMGFIFPFFETYQDIPKMLFDFDYTEIKVDTDSKWKVEQSRKGSGNKKVKIKTDEAYVDVDCAVELTLPETIPDMIRFWMRAEYFPGNFKKTKEALEKVLKNFVLATQRNIAGDHTYKDLLYNREVIEKKVNTIFRTENAISDSSQSDDSSIRNEFKFLGISQFRYVISKVTLSKDLQKVIDALAVAQNEGEAVLEKAKFASLAEVEESKGKAKGKLLIAKAEAKGDYAKLKAIEDHLEAAAVGALNNTSNIIMTDKGAKNMPPIIIQGGRS</sequence>
<accession>A0A2M7RGD9</accession>
<evidence type="ECO:0000313" key="4">
    <source>
        <dbReference type="Proteomes" id="UP000228689"/>
    </source>
</evidence>
<dbReference type="InterPro" id="IPR001107">
    <property type="entry name" value="Band_7"/>
</dbReference>
<organism evidence="3 4">
    <name type="scientific">Candidatus Komeilibacteria bacterium CG_4_10_14_0_8_um_filter_37_78</name>
    <dbReference type="NCBI Taxonomy" id="1974471"/>
    <lineage>
        <taxon>Bacteria</taxon>
        <taxon>Candidatus Komeiliibacteriota</taxon>
    </lineage>
</organism>
<dbReference type="Pfam" id="PF01145">
    <property type="entry name" value="Band_7"/>
    <property type="match status" value="1"/>
</dbReference>
<evidence type="ECO:0000313" key="3">
    <source>
        <dbReference type="EMBL" id="PIY95416.1"/>
    </source>
</evidence>
<dbReference type="Proteomes" id="UP000228689">
    <property type="component" value="Unassembled WGS sequence"/>
</dbReference>
<dbReference type="AlphaFoldDB" id="A0A2M7RGD9"/>
<evidence type="ECO:0000259" key="2">
    <source>
        <dbReference type="Pfam" id="PF01145"/>
    </source>
</evidence>
<name>A0A2M7RGD9_9BACT</name>
<keyword evidence="1" id="KW-0472">Membrane</keyword>
<keyword evidence="1" id="KW-1133">Transmembrane helix</keyword>
<feature type="transmembrane region" description="Helical" evidence="1">
    <location>
        <begin position="6"/>
        <end position="26"/>
    </location>
</feature>
<feature type="domain" description="Band 7" evidence="2">
    <location>
        <begin position="81"/>
        <end position="281"/>
    </location>
</feature>
<gene>
    <name evidence="3" type="ORF">COY67_00065</name>
</gene>
<keyword evidence="1" id="KW-0812">Transmembrane</keyword>
<protein>
    <recommendedName>
        <fullName evidence="2">Band 7 domain-containing protein</fullName>
    </recommendedName>
</protein>
<proteinExistence type="predicted"/>